<organism evidence="1 2">
    <name type="scientific">Phocaeicola vulgatus</name>
    <name type="common">Bacteroides vulgatus</name>
    <dbReference type="NCBI Taxonomy" id="821"/>
    <lineage>
        <taxon>Bacteria</taxon>
        <taxon>Pseudomonadati</taxon>
        <taxon>Bacteroidota</taxon>
        <taxon>Bacteroidia</taxon>
        <taxon>Bacteroidales</taxon>
        <taxon>Bacteroidaceae</taxon>
        <taxon>Phocaeicola</taxon>
    </lineage>
</organism>
<sequence length="76" mass="8552">MNGNGLIHIEFKSGGHDYFGSIAALFDTYAPETLGVSKQRLYDCKITPDRPYRNKICTIRKGSIKRKKGNRTTSKS</sequence>
<evidence type="ECO:0000313" key="2">
    <source>
        <dbReference type="Proteomes" id="UP000285379"/>
    </source>
</evidence>
<name>A0A412VJ76_PHOVU</name>
<protein>
    <submittedName>
        <fullName evidence="1">Uncharacterized protein</fullName>
    </submittedName>
</protein>
<comment type="caution">
    <text evidence="1">The sequence shown here is derived from an EMBL/GenBank/DDBJ whole genome shotgun (WGS) entry which is preliminary data.</text>
</comment>
<proteinExistence type="predicted"/>
<evidence type="ECO:0000313" key="1">
    <source>
        <dbReference type="EMBL" id="RGV06601.1"/>
    </source>
</evidence>
<accession>A0A412VJ76</accession>
<reference evidence="1 2" key="1">
    <citation type="submission" date="2018-08" db="EMBL/GenBank/DDBJ databases">
        <title>A genome reference for cultivated species of the human gut microbiota.</title>
        <authorList>
            <person name="Zou Y."/>
            <person name="Xue W."/>
            <person name="Luo G."/>
        </authorList>
    </citation>
    <scope>NUCLEOTIDE SEQUENCE [LARGE SCALE GENOMIC DNA]</scope>
    <source>
        <strain evidence="1 2">AF14-8</strain>
    </source>
</reference>
<dbReference type="Proteomes" id="UP000285379">
    <property type="component" value="Unassembled WGS sequence"/>
</dbReference>
<gene>
    <name evidence="1" type="ORF">DWW27_14710</name>
</gene>
<dbReference type="AlphaFoldDB" id="A0A412VJ76"/>
<dbReference type="EMBL" id="QRYT01000037">
    <property type="protein sequence ID" value="RGV06601.1"/>
    <property type="molecule type" value="Genomic_DNA"/>
</dbReference>